<dbReference type="Gene3D" id="2.160.10.10">
    <property type="entry name" value="Hexapeptide repeat proteins"/>
    <property type="match status" value="1"/>
</dbReference>
<dbReference type="OrthoDB" id="2355at2759"/>
<evidence type="ECO:0000256" key="1">
    <source>
        <dbReference type="ARBA" id="ARBA00004245"/>
    </source>
</evidence>
<organism evidence="8 9">
    <name type="scientific">Periconia macrospinosa</name>
    <dbReference type="NCBI Taxonomy" id="97972"/>
    <lineage>
        <taxon>Eukaryota</taxon>
        <taxon>Fungi</taxon>
        <taxon>Dikarya</taxon>
        <taxon>Ascomycota</taxon>
        <taxon>Pezizomycotina</taxon>
        <taxon>Dothideomycetes</taxon>
        <taxon>Pleosporomycetidae</taxon>
        <taxon>Pleosporales</taxon>
        <taxon>Massarineae</taxon>
        <taxon>Periconiaceae</taxon>
        <taxon>Periconia</taxon>
    </lineage>
</organism>
<dbReference type="EMBL" id="KZ805401">
    <property type="protein sequence ID" value="PVH99008.1"/>
    <property type="molecule type" value="Genomic_DNA"/>
</dbReference>
<comment type="function">
    <text evidence="6">Part of the dynactin complex that activates the molecular motor dynein for ultra-processive transport along microtubules.</text>
</comment>
<dbReference type="SUPFAM" id="SSF51161">
    <property type="entry name" value="Trimeric LpxA-like enzymes"/>
    <property type="match status" value="1"/>
</dbReference>
<dbReference type="GO" id="GO:0005869">
    <property type="term" value="C:dynactin complex"/>
    <property type="evidence" value="ECO:0007669"/>
    <property type="project" value="InterPro"/>
</dbReference>
<evidence type="ECO:0000256" key="6">
    <source>
        <dbReference type="ARBA" id="ARBA00034687"/>
    </source>
</evidence>
<evidence type="ECO:0000313" key="9">
    <source>
        <dbReference type="Proteomes" id="UP000244855"/>
    </source>
</evidence>
<comment type="similarity">
    <text evidence="2">Belongs to the dynactin subunits 5/6 family. Dynactin subunit 6 subfamily.</text>
</comment>
<evidence type="ECO:0000256" key="3">
    <source>
        <dbReference type="ARBA" id="ARBA00016573"/>
    </source>
</evidence>
<evidence type="ECO:0000256" key="5">
    <source>
        <dbReference type="ARBA" id="ARBA00023212"/>
    </source>
</evidence>
<dbReference type="InterPro" id="IPR027777">
    <property type="entry name" value="DCTN6"/>
</dbReference>
<name>A0A2V1DLU4_9PLEO</name>
<evidence type="ECO:0000256" key="7">
    <source>
        <dbReference type="SAM" id="MobiDB-lite"/>
    </source>
</evidence>
<evidence type="ECO:0000313" key="8">
    <source>
        <dbReference type="EMBL" id="PVH99008.1"/>
    </source>
</evidence>
<sequence>MASQTPARPSGDRRTSAISKRTSILPKPNSLFLDPSVLVAQHASFTGIQPITVGPNTVLHPHSKISSAIAPVVLGEGVIVYERARVGVGIGEADKRASSASASSVRESMRVDGTVLGRHVVIETGAVVEAAEIGEASTIEAGAVLGRGCVVGKFCTVSANCTVPPNVHLPDFTVVYAGSQRRIDKTLQAKPQVQEMKSILHVKQLEIFRKLLSNHIAKWA</sequence>
<dbReference type="PANTHER" id="PTHR13072">
    <property type="entry name" value="DYNACTIN 6"/>
    <property type="match status" value="1"/>
</dbReference>
<evidence type="ECO:0000256" key="2">
    <source>
        <dbReference type="ARBA" id="ARBA00007719"/>
    </source>
</evidence>
<dbReference type="AlphaFoldDB" id="A0A2V1DLU4"/>
<keyword evidence="5" id="KW-0206">Cytoskeleton</keyword>
<keyword evidence="9" id="KW-1185">Reference proteome</keyword>
<dbReference type="STRING" id="97972.A0A2V1DLU4"/>
<protein>
    <recommendedName>
        <fullName evidence="3">Dynactin subunit 6</fullName>
    </recommendedName>
</protein>
<dbReference type="PANTHER" id="PTHR13072:SF0">
    <property type="entry name" value="DYNACTIN SUBUNIT 6"/>
    <property type="match status" value="1"/>
</dbReference>
<accession>A0A2V1DLU4</accession>
<dbReference type="GO" id="GO:0070840">
    <property type="term" value="F:dynein complex binding"/>
    <property type="evidence" value="ECO:0007669"/>
    <property type="project" value="TreeGrafter"/>
</dbReference>
<dbReference type="InterPro" id="IPR011004">
    <property type="entry name" value="Trimer_LpxA-like_sf"/>
</dbReference>
<dbReference type="GO" id="GO:0007052">
    <property type="term" value="P:mitotic spindle organization"/>
    <property type="evidence" value="ECO:0007669"/>
    <property type="project" value="TreeGrafter"/>
</dbReference>
<dbReference type="Proteomes" id="UP000244855">
    <property type="component" value="Unassembled WGS sequence"/>
</dbReference>
<reference evidence="8 9" key="1">
    <citation type="journal article" date="2018" name="Sci. Rep.">
        <title>Comparative genomics provides insights into the lifestyle and reveals functional heterogeneity of dark septate endophytic fungi.</title>
        <authorList>
            <person name="Knapp D.G."/>
            <person name="Nemeth J.B."/>
            <person name="Barry K."/>
            <person name="Hainaut M."/>
            <person name="Henrissat B."/>
            <person name="Johnson J."/>
            <person name="Kuo A."/>
            <person name="Lim J.H.P."/>
            <person name="Lipzen A."/>
            <person name="Nolan M."/>
            <person name="Ohm R.A."/>
            <person name="Tamas L."/>
            <person name="Grigoriev I.V."/>
            <person name="Spatafora J.W."/>
            <person name="Nagy L.G."/>
            <person name="Kovacs G.M."/>
        </authorList>
    </citation>
    <scope>NUCLEOTIDE SEQUENCE [LARGE SCALE GENOMIC DNA]</scope>
    <source>
        <strain evidence="8 9">DSE2036</strain>
    </source>
</reference>
<feature type="region of interest" description="Disordered" evidence="7">
    <location>
        <begin position="1"/>
        <end position="21"/>
    </location>
</feature>
<evidence type="ECO:0000256" key="4">
    <source>
        <dbReference type="ARBA" id="ARBA00022490"/>
    </source>
</evidence>
<gene>
    <name evidence="8" type="ORF">DM02DRAFT_529989</name>
</gene>
<comment type="subcellular location">
    <subcellularLocation>
        <location evidence="1">Cytoplasm</location>
        <location evidence="1">Cytoskeleton</location>
    </subcellularLocation>
</comment>
<proteinExistence type="inferred from homology"/>
<keyword evidence="4" id="KW-0963">Cytoplasm</keyword>